<dbReference type="SUPFAM" id="SSF53448">
    <property type="entry name" value="Nucleotide-diphospho-sugar transferases"/>
    <property type="match status" value="1"/>
</dbReference>
<dbReference type="InterPro" id="IPR029044">
    <property type="entry name" value="Nucleotide-diphossugar_trans"/>
</dbReference>
<accession>A0A2H4IB54</accession>
<sequence>MAEFLQHVSKADAISIVDTGSTDSTTDIISRFAHSNIYHMFDVSEERNLAASRELAATPFSEDDLVVWLDIDERFDDPDWVESLRDIKDIDQAEAVWILMRNGDSHYDQMKAYRRRSYGWRYRAHEVLLSKNPQRIATVRAEFATDHFPDYSKPRGYLMELARDVGDWPHEDRCSFYYARELCYAVQGGQADLLDDARREVARLQGIARWNDYVSIANLELSKALFMQGFTQESIDACYKAIAYRPDRVECYAMLGDIFYRRGDNVSAVSFAIQGISTVQQNPKSFLFDQTSINLDLCYDLAYWGCRNLGLVEQALNYLAQLSLHRNEDVTAAITNSGLLALLQQPQQQETVSNGESSETENGSEASVDHQRDGAHVGEVERSTDDSEQS</sequence>
<dbReference type="GO" id="GO:0016740">
    <property type="term" value="F:transferase activity"/>
    <property type="evidence" value="ECO:0007669"/>
    <property type="project" value="UniProtKB-KW"/>
</dbReference>
<reference evidence="3 4" key="1">
    <citation type="submission" date="2017-04" db="EMBL/GenBank/DDBJ databases">
        <authorList>
            <person name="Afonso C.L."/>
            <person name="Miller P.J."/>
            <person name="Scott M.A."/>
            <person name="Spackman E."/>
            <person name="Goraichik I."/>
            <person name="Dimitrov K.M."/>
            <person name="Suarez D.L."/>
            <person name="Swayne D.E."/>
        </authorList>
    </citation>
    <scope>NUCLEOTIDE SEQUENCE [LARGE SCALE GENOMIC DNA]</scope>
</reference>
<dbReference type="Gene3D" id="3.90.550.10">
    <property type="entry name" value="Spore Coat Polysaccharide Biosynthesis Protein SpsA, Chain A"/>
    <property type="match status" value="1"/>
</dbReference>
<organism evidence="3 4">
    <name type="scientific">Erwinia phage vB_EamM_Y3</name>
    <dbReference type="NCBI Taxonomy" id="1983553"/>
    <lineage>
        <taxon>Viruses</taxon>
        <taxon>Duplodnaviria</taxon>
        <taxon>Heunggongvirae</taxon>
        <taxon>Uroviricota</taxon>
        <taxon>Caudoviricetes</taxon>
        <taxon>Sasquatchvirus</taxon>
        <taxon>Sasquatchvirus Y3</taxon>
    </lineage>
</organism>
<dbReference type="Proteomes" id="UP000240568">
    <property type="component" value="Segment"/>
</dbReference>
<dbReference type="Gene3D" id="1.25.40.10">
    <property type="entry name" value="Tetratricopeptide repeat domain"/>
    <property type="match status" value="1"/>
</dbReference>
<dbReference type="InterPro" id="IPR001173">
    <property type="entry name" value="Glyco_trans_2-like"/>
</dbReference>
<protein>
    <submittedName>
        <fullName evidence="3">Glycosyl transferase</fullName>
    </submittedName>
</protein>
<feature type="region of interest" description="Disordered" evidence="1">
    <location>
        <begin position="346"/>
        <end position="390"/>
    </location>
</feature>
<dbReference type="Pfam" id="PF00535">
    <property type="entry name" value="Glycos_transf_2"/>
    <property type="match status" value="1"/>
</dbReference>
<evidence type="ECO:0000313" key="4">
    <source>
        <dbReference type="Proteomes" id="UP000240568"/>
    </source>
</evidence>
<feature type="domain" description="Glycosyltransferase 2-like" evidence="2">
    <location>
        <begin position="12"/>
        <end position="123"/>
    </location>
</feature>
<evidence type="ECO:0000313" key="3">
    <source>
        <dbReference type="EMBL" id="ARW58786.1"/>
    </source>
</evidence>
<feature type="compositionally biased region" description="Basic and acidic residues" evidence="1">
    <location>
        <begin position="367"/>
        <end position="390"/>
    </location>
</feature>
<proteinExistence type="predicted"/>
<dbReference type="InterPro" id="IPR011990">
    <property type="entry name" value="TPR-like_helical_dom_sf"/>
</dbReference>
<name>A0A2H4IB54_9CAUD</name>
<keyword evidence="3" id="KW-0808">Transferase</keyword>
<dbReference type="EMBL" id="KY984068">
    <property type="protein sequence ID" value="ARW58786.1"/>
    <property type="molecule type" value="Genomic_DNA"/>
</dbReference>
<dbReference type="SUPFAM" id="SSF48452">
    <property type="entry name" value="TPR-like"/>
    <property type="match status" value="1"/>
</dbReference>
<feature type="compositionally biased region" description="Low complexity" evidence="1">
    <location>
        <begin position="346"/>
        <end position="366"/>
    </location>
</feature>
<evidence type="ECO:0000259" key="2">
    <source>
        <dbReference type="Pfam" id="PF00535"/>
    </source>
</evidence>
<keyword evidence="4" id="KW-1185">Reference proteome</keyword>
<gene>
    <name evidence="3" type="ORF">Y3_146</name>
</gene>
<evidence type="ECO:0000256" key="1">
    <source>
        <dbReference type="SAM" id="MobiDB-lite"/>
    </source>
</evidence>